<sequence length="282" mass="30523">MAISTLLVHLAPDPDCETRLKAAAKLAQEMGAHLVALYVATPVHLPPGAEGRGASAVFLQQAREKAREKATAIEKLVKDICADAGITYDWAYGEADHLDHLLEEVHHVDLTILNQVSFDSFEDRLMYQLPEKLVMGAGGPVLILPKGMTEIGLKKIGTVLVAWTYSKEAIRAMRDALPFLQQADAVKLFTCGALPKSKKDREAAAAAEPVVEYLKRHGVNADHIIHSISGHAGEEILDTAETIHADLIVMGAYGHTSLLDKLFGSASRYVIGHTSVPVLMSH</sequence>
<accession>A0A7Y0DYQ3</accession>
<organism evidence="3 4">
    <name type="scientific">Pacificispira spongiicola</name>
    <dbReference type="NCBI Taxonomy" id="2729598"/>
    <lineage>
        <taxon>Bacteria</taxon>
        <taxon>Pseudomonadati</taxon>
        <taxon>Pseudomonadota</taxon>
        <taxon>Alphaproteobacteria</taxon>
        <taxon>Rhodospirillales</taxon>
        <taxon>Rhodospirillaceae</taxon>
        <taxon>Pacificispira</taxon>
    </lineage>
</organism>
<dbReference type="Pfam" id="PF00582">
    <property type="entry name" value="Usp"/>
    <property type="match status" value="1"/>
</dbReference>
<dbReference type="InterPro" id="IPR006015">
    <property type="entry name" value="Universal_stress_UspA"/>
</dbReference>
<dbReference type="CDD" id="cd00293">
    <property type="entry name" value="USP-like"/>
    <property type="match status" value="1"/>
</dbReference>
<proteinExistence type="inferred from homology"/>
<dbReference type="AlphaFoldDB" id="A0A7Y0DYQ3"/>
<comment type="caution">
    <text evidence="3">The sequence shown here is derived from an EMBL/GenBank/DDBJ whole genome shotgun (WGS) entry which is preliminary data.</text>
</comment>
<keyword evidence="4" id="KW-1185">Reference proteome</keyword>
<dbReference type="InterPro" id="IPR006016">
    <property type="entry name" value="UspA"/>
</dbReference>
<dbReference type="Proteomes" id="UP000539372">
    <property type="component" value="Unassembled WGS sequence"/>
</dbReference>
<dbReference type="SUPFAM" id="SSF52402">
    <property type="entry name" value="Adenine nucleotide alpha hydrolases-like"/>
    <property type="match status" value="2"/>
</dbReference>
<dbReference type="Gene3D" id="3.40.50.12370">
    <property type="match status" value="1"/>
</dbReference>
<comment type="similarity">
    <text evidence="1">Belongs to the universal stress protein A family.</text>
</comment>
<reference evidence="3 4" key="1">
    <citation type="submission" date="2020-04" db="EMBL/GenBank/DDBJ databases">
        <title>Rhodospirillaceae bacterium KN72 isolated from deep sea.</title>
        <authorList>
            <person name="Zhang D.-C."/>
        </authorList>
    </citation>
    <scope>NUCLEOTIDE SEQUENCE [LARGE SCALE GENOMIC DNA]</scope>
    <source>
        <strain evidence="3 4">KN72</strain>
    </source>
</reference>
<evidence type="ECO:0000256" key="1">
    <source>
        <dbReference type="ARBA" id="ARBA00008791"/>
    </source>
</evidence>
<dbReference type="EMBL" id="JABBNT010000002">
    <property type="protein sequence ID" value="NMM44040.1"/>
    <property type="molecule type" value="Genomic_DNA"/>
</dbReference>
<gene>
    <name evidence="3" type="ORF">HH303_06100</name>
</gene>
<dbReference type="PANTHER" id="PTHR46268">
    <property type="entry name" value="STRESS RESPONSE PROTEIN NHAX"/>
    <property type="match status" value="1"/>
</dbReference>
<protein>
    <submittedName>
        <fullName evidence="3">Universal stress protein</fullName>
    </submittedName>
</protein>
<dbReference type="PRINTS" id="PR01438">
    <property type="entry name" value="UNVRSLSTRESS"/>
</dbReference>
<evidence type="ECO:0000259" key="2">
    <source>
        <dbReference type="Pfam" id="PF00582"/>
    </source>
</evidence>
<evidence type="ECO:0000313" key="3">
    <source>
        <dbReference type="EMBL" id="NMM44040.1"/>
    </source>
</evidence>
<name>A0A7Y0DYQ3_9PROT</name>
<feature type="domain" description="UspA" evidence="2">
    <location>
        <begin position="158"/>
        <end position="280"/>
    </location>
</feature>
<evidence type="ECO:0000313" key="4">
    <source>
        <dbReference type="Proteomes" id="UP000539372"/>
    </source>
</evidence>
<dbReference type="PANTHER" id="PTHR46268:SF15">
    <property type="entry name" value="UNIVERSAL STRESS PROTEIN HP_0031"/>
    <property type="match status" value="1"/>
</dbReference>
<dbReference type="RefSeq" id="WP_169624351.1">
    <property type="nucleotide sequence ID" value="NZ_JABBNT010000002.1"/>
</dbReference>